<dbReference type="AlphaFoldDB" id="A0A0L0D5E2"/>
<evidence type="ECO:0000313" key="3">
    <source>
        <dbReference type="Proteomes" id="UP000054408"/>
    </source>
</evidence>
<dbReference type="PANTHER" id="PTHR11683:SF12">
    <property type="entry name" value="M6, ISOFORM F"/>
    <property type="match status" value="1"/>
</dbReference>
<dbReference type="PANTHER" id="PTHR11683">
    <property type="entry name" value="MYELIN PROTEOLIPID"/>
    <property type="match status" value="1"/>
</dbReference>
<sequence length="286" mass="31562">MSINAGVEGEDGYYKGAGGKDEGYAGVDGGGVGGDGRLGSGRNARRGSGGRRWLSNCFRSVPYASLLAVMMAASGLSAAWHGWKRFHDQLDEYLTVDEIHKYEHWFYVAVTIPFLFDLLALVVALSGTGAIQEACCAKRGCCTRMVGKVLAALMSLVSYGLVFCFVALFSAFVSLWGFKKLFDYACDEVDSFSESTCIDLSQFGLGNKMCGPNFRAFCVDLREMNPNLVSIFSGLLLIIAAQVNVVVIHCVNYNRIRDRVNRSRSARVWREEYYAMAPEDRPLLRR</sequence>
<dbReference type="RefSeq" id="XP_013759766.1">
    <property type="nucleotide sequence ID" value="XM_013904312.1"/>
</dbReference>
<dbReference type="Proteomes" id="UP000054408">
    <property type="component" value="Unassembled WGS sequence"/>
</dbReference>
<keyword evidence="1" id="KW-0472">Membrane</keyword>
<dbReference type="GO" id="GO:0005886">
    <property type="term" value="C:plasma membrane"/>
    <property type="evidence" value="ECO:0007669"/>
    <property type="project" value="TreeGrafter"/>
</dbReference>
<accession>A0A0L0D5E2</accession>
<dbReference type="EMBL" id="GL349446">
    <property type="protein sequence ID" value="KNC47430.1"/>
    <property type="molecule type" value="Genomic_DNA"/>
</dbReference>
<proteinExistence type="predicted"/>
<dbReference type="GeneID" id="25563435"/>
<feature type="transmembrane region" description="Helical" evidence="1">
    <location>
        <begin position="149"/>
        <end position="173"/>
    </location>
</feature>
<keyword evidence="3" id="KW-1185">Reference proteome</keyword>
<keyword evidence="1" id="KW-1133">Transmembrane helix</keyword>
<reference evidence="2 3" key="1">
    <citation type="submission" date="2010-05" db="EMBL/GenBank/DDBJ databases">
        <title>The Genome Sequence of Thecamonas trahens ATCC 50062.</title>
        <authorList>
            <consortium name="The Broad Institute Genome Sequencing Platform"/>
            <person name="Russ C."/>
            <person name="Cuomo C."/>
            <person name="Shea T."/>
            <person name="Young S.K."/>
            <person name="Zeng Q."/>
            <person name="Koehrsen M."/>
            <person name="Haas B."/>
            <person name="Borodovsky M."/>
            <person name="Guigo R."/>
            <person name="Alvarado L."/>
            <person name="Berlin A."/>
            <person name="Bochicchio J."/>
            <person name="Borenstein D."/>
            <person name="Chapman S."/>
            <person name="Chen Z."/>
            <person name="Freedman E."/>
            <person name="Gellesch M."/>
            <person name="Goldberg J."/>
            <person name="Griggs A."/>
            <person name="Gujja S."/>
            <person name="Heilman E."/>
            <person name="Heiman D."/>
            <person name="Hepburn T."/>
            <person name="Howarth C."/>
            <person name="Jen D."/>
            <person name="Larson L."/>
            <person name="Mehta T."/>
            <person name="Park D."/>
            <person name="Pearson M."/>
            <person name="Roberts A."/>
            <person name="Saif S."/>
            <person name="Shenoy N."/>
            <person name="Sisk P."/>
            <person name="Stolte C."/>
            <person name="Sykes S."/>
            <person name="Thomson T."/>
            <person name="Walk T."/>
            <person name="White J."/>
            <person name="Yandava C."/>
            <person name="Burger G."/>
            <person name="Gray M.W."/>
            <person name="Holland P.W.H."/>
            <person name="King N."/>
            <person name="Lang F.B.F."/>
            <person name="Roger A.J."/>
            <person name="Ruiz-Trillo I."/>
            <person name="Lander E."/>
            <person name="Nusbaum C."/>
        </authorList>
    </citation>
    <scope>NUCLEOTIDE SEQUENCE [LARGE SCALE GENOMIC DNA]</scope>
    <source>
        <strain evidence="2 3">ATCC 50062</strain>
    </source>
</reference>
<evidence type="ECO:0000256" key="1">
    <source>
        <dbReference type="SAM" id="Phobius"/>
    </source>
</evidence>
<dbReference type="InterPro" id="IPR001614">
    <property type="entry name" value="Myelin_PLP"/>
</dbReference>
<feature type="transmembrane region" description="Helical" evidence="1">
    <location>
        <begin position="61"/>
        <end position="83"/>
    </location>
</feature>
<protein>
    <submittedName>
        <fullName evidence="2">Uncharacterized protein</fullName>
    </submittedName>
</protein>
<gene>
    <name evidence="2" type="ORF">AMSG_03863</name>
</gene>
<name>A0A0L0D5E2_THETB</name>
<dbReference type="Pfam" id="PF01275">
    <property type="entry name" value="Myelin_PLP"/>
    <property type="match status" value="1"/>
</dbReference>
<feature type="transmembrane region" description="Helical" evidence="1">
    <location>
        <begin position="105"/>
        <end position="128"/>
    </location>
</feature>
<feature type="transmembrane region" description="Helical" evidence="1">
    <location>
        <begin position="231"/>
        <end position="254"/>
    </location>
</feature>
<evidence type="ECO:0000313" key="2">
    <source>
        <dbReference type="EMBL" id="KNC47430.1"/>
    </source>
</evidence>
<organism evidence="2 3">
    <name type="scientific">Thecamonas trahens ATCC 50062</name>
    <dbReference type="NCBI Taxonomy" id="461836"/>
    <lineage>
        <taxon>Eukaryota</taxon>
        <taxon>Apusozoa</taxon>
        <taxon>Apusomonadida</taxon>
        <taxon>Apusomonadidae</taxon>
        <taxon>Thecamonas</taxon>
    </lineage>
</organism>
<keyword evidence="1" id="KW-0812">Transmembrane</keyword>